<comment type="caution">
    <text evidence="1">The sequence shown here is derived from an EMBL/GenBank/DDBJ whole genome shotgun (WGS) entry which is preliminary data.</text>
</comment>
<dbReference type="EMBL" id="JBICBT010000133">
    <property type="protein sequence ID" value="KAL3122575.1"/>
    <property type="molecule type" value="Genomic_DNA"/>
</dbReference>
<evidence type="ECO:0000313" key="1">
    <source>
        <dbReference type="EMBL" id="KAL3122575.1"/>
    </source>
</evidence>
<accession>A0ABD2M767</accession>
<gene>
    <name evidence="1" type="ORF">niasHT_003111</name>
</gene>
<dbReference type="Proteomes" id="UP001620626">
    <property type="component" value="Unassembled WGS sequence"/>
</dbReference>
<sequence length="152" mass="16540">MGAPPPQRESAVMRDTLGMGWRSLVGMGGGNEGDWDRGGGSGCGVVNNNPSPIPPNSPPPPLPAAIFASSHRRQCRASLEVIYFPLNCSPPGGWLTGGWRLLCGGIRRTIGGRRRLRSSSPSRAISMRERREGFERWLRDGEGRTDEERVSE</sequence>
<name>A0ABD2M767_9BILA</name>
<dbReference type="AlphaFoldDB" id="A0ABD2M767"/>
<keyword evidence="2" id="KW-1185">Reference proteome</keyword>
<evidence type="ECO:0000313" key="2">
    <source>
        <dbReference type="Proteomes" id="UP001620626"/>
    </source>
</evidence>
<protein>
    <submittedName>
        <fullName evidence="1">Uncharacterized protein</fullName>
    </submittedName>
</protein>
<reference evidence="1 2" key="1">
    <citation type="submission" date="2024-10" db="EMBL/GenBank/DDBJ databases">
        <authorList>
            <person name="Kim D."/>
        </authorList>
    </citation>
    <scope>NUCLEOTIDE SEQUENCE [LARGE SCALE GENOMIC DNA]</scope>
    <source>
        <strain evidence="1">BH-2024</strain>
    </source>
</reference>
<proteinExistence type="predicted"/>
<organism evidence="1 2">
    <name type="scientific">Heterodera trifolii</name>
    <dbReference type="NCBI Taxonomy" id="157864"/>
    <lineage>
        <taxon>Eukaryota</taxon>
        <taxon>Metazoa</taxon>
        <taxon>Ecdysozoa</taxon>
        <taxon>Nematoda</taxon>
        <taxon>Chromadorea</taxon>
        <taxon>Rhabditida</taxon>
        <taxon>Tylenchina</taxon>
        <taxon>Tylenchomorpha</taxon>
        <taxon>Tylenchoidea</taxon>
        <taxon>Heteroderidae</taxon>
        <taxon>Heteroderinae</taxon>
        <taxon>Heterodera</taxon>
    </lineage>
</organism>